<evidence type="ECO:0000256" key="1">
    <source>
        <dbReference type="ARBA" id="ARBA00022837"/>
    </source>
</evidence>
<evidence type="ECO:0000313" key="4">
    <source>
        <dbReference type="Proteomes" id="UP000652761"/>
    </source>
</evidence>
<protein>
    <recommendedName>
        <fullName evidence="2">EF-hand domain-containing protein</fullName>
    </recommendedName>
</protein>
<reference evidence="3" key="1">
    <citation type="submission" date="2017-07" db="EMBL/GenBank/DDBJ databases">
        <title>Taro Niue Genome Assembly and Annotation.</title>
        <authorList>
            <person name="Atibalentja N."/>
            <person name="Keating K."/>
            <person name="Fields C.J."/>
        </authorList>
    </citation>
    <scope>NUCLEOTIDE SEQUENCE</scope>
    <source>
        <strain evidence="3">Niue_2</strain>
        <tissue evidence="3">Leaf</tissue>
    </source>
</reference>
<dbReference type="PROSITE" id="PS00018">
    <property type="entry name" value="EF_HAND_1"/>
    <property type="match status" value="1"/>
</dbReference>
<dbReference type="GO" id="GO:0005509">
    <property type="term" value="F:calcium ion binding"/>
    <property type="evidence" value="ECO:0007669"/>
    <property type="project" value="InterPro"/>
</dbReference>
<comment type="caution">
    <text evidence="3">The sequence shown here is derived from an EMBL/GenBank/DDBJ whole genome shotgun (WGS) entry which is preliminary data.</text>
</comment>
<dbReference type="AlphaFoldDB" id="A0A843TY39"/>
<dbReference type="Pfam" id="PF13499">
    <property type="entry name" value="EF-hand_7"/>
    <property type="match status" value="1"/>
</dbReference>
<evidence type="ECO:0000313" key="3">
    <source>
        <dbReference type="EMBL" id="MQL74244.1"/>
    </source>
</evidence>
<dbReference type="SUPFAM" id="SSF47473">
    <property type="entry name" value="EF-hand"/>
    <property type="match status" value="1"/>
</dbReference>
<proteinExistence type="predicted"/>
<dbReference type="InterPro" id="IPR002048">
    <property type="entry name" value="EF_hand_dom"/>
</dbReference>
<dbReference type="OrthoDB" id="272512at2759"/>
<keyword evidence="4" id="KW-1185">Reference proteome</keyword>
<organism evidence="3 4">
    <name type="scientific">Colocasia esculenta</name>
    <name type="common">Wild taro</name>
    <name type="synonym">Arum esculentum</name>
    <dbReference type="NCBI Taxonomy" id="4460"/>
    <lineage>
        <taxon>Eukaryota</taxon>
        <taxon>Viridiplantae</taxon>
        <taxon>Streptophyta</taxon>
        <taxon>Embryophyta</taxon>
        <taxon>Tracheophyta</taxon>
        <taxon>Spermatophyta</taxon>
        <taxon>Magnoliopsida</taxon>
        <taxon>Liliopsida</taxon>
        <taxon>Araceae</taxon>
        <taxon>Aroideae</taxon>
        <taxon>Colocasieae</taxon>
        <taxon>Colocasia</taxon>
    </lineage>
</organism>
<dbReference type="Gene3D" id="1.10.238.10">
    <property type="entry name" value="EF-hand"/>
    <property type="match status" value="1"/>
</dbReference>
<name>A0A843TY39_COLES</name>
<sequence>MIDEVATNNLTADASFPGLRSIDPIKIPGGAFPNILEVNGNGPSGNHLVLHHLLYLNGLQRIITPLDLPTDSEATSWESRPPPISLMRALPSPSHLVSCKQRSKFREKLHVTIFLESCCFLKVQLQMEDSLSHSNLVHSFLVTQCNLWLSAIPISILINHGEISRWQSSCSECLLSFTTSWRWNTFLSFSHQRTNKEVSLHFLKGIYSDPEDLDIVVFIASHTISTALNVVQTSHSYGDVMLLTRASELGKGKPSDYMVEMAWIESFLLGCGCILKQPLFQRSCEAIFSECNNEGYVSREKLERVVRSAAPDISDEALYELFESLDLNEDGLVDKSDFITFLQKNPPLVALFYAQEKQNNSVECV</sequence>
<feature type="domain" description="EF-hand" evidence="2">
    <location>
        <begin position="313"/>
        <end position="348"/>
    </location>
</feature>
<keyword evidence="1" id="KW-0106">Calcium</keyword>
<gene>
    <name evidence="3" type="ORF">Taro_006594</name>
</gene>
<accession>A0A843TY39</accession>
<dbReference type="InterPro" id="IPR018247">
    <property type="entry name" value="EF_Hand_1_Ca_BS"/>
</dbReference>
<dbReference type="Proteomes" id="UP000652761">
    <property type="component" value="Unassembled WGS sequence"/>
</dbReference>
<evidence type="ECO:0000259" key="2">
    <source>
        <dbReference type="PROSITE" id="PS50222"/>
    </source>
</evidence>
<dbReference type="EMBL" id="NMUH01000197">
    <property type="protein sequence ID" value="MQL74244.1"/>
    <property type="molecule type" value="Genomic_DNA"/>
</dbReference>
<dbReference type="PROSITE" id="PS50222">
    <property type="entry name" value="EF_HAND_2"/>
    <property type="match status" value="1"/>
</dbReference>
<dbReference type="InterPro" id="IPR011992">
    <property type="entry name" value="EF-hand-dom_pair"/>
</dbReference>